<reference evidence="1" key="1">
    <citation type="submission" date="2017-05" db="UniProtKB">
        <authorList>
            <consortium name="EnsemblMetazoa"/>
        </authorList>
    </citation>
    <scope>IDENTIFICATION</scope>
</reference>
<dbReference type="AlphaFoldDB" id="A0A1X7U6F2"/>
<protein>
    <submittedName>
        <fullName evidence="1">Uncharacterized protein</fullName>
    </submittedName>
</protein>
<organism evidence="1">
    <name type="scientific">Amphimedon queenslandica</name>
    <name type="common">Sponge</name>
    <dbReference type="NCBI Taxonomy" id="400682"/>
    <lineage>
        <taxon>Eukaryota</taxon>
        <taxon>Metazoa</taxon>
        <taxon>Porifera</taxon>
        <taxon>Demospongiae</taxon>
        <taxon>Heteroscleromorpha</taxon>
        <taxon>Haplosclerida</taxon>
        <taxon>Niphatidae</taxon>
        <taxon>Amphimedon</taxon>
    </lineage>
</organism>
<dbReference type="EnsemblMetazoa" id="Aqu2.1.23036_001">
    <property type="protein sequence ID" value="Aqu2.1.23036_001"/>
    <property type="gene ID" value="Aqu2.1.23036"/>
</dbReference>
<proteinExistence type="predicted"/>
<evidence type="ECO:0000313" key="1">
    <source>
        <dbReference type="EnsemblMetazoa" id="Aqu2.1.23036_001"/>
    </source>
</evidence>
<sequence>GGSKSLTIPNVPRNWLWTPQQVASLAGQGSIYIVADKELKLPVNNIISCMGNWDEETIDADVPLANDSFKKQALDKPVSCYDAPPIVQIDEGVAKLLLQEHQELTCISDSGPALSYATIR</sequence>
<name>A0A1X7U6F2_AMPQE</name>
<accession>A0A1X7U6F2</accession>
<dbReference type="InParanoid" id="A0A1X7U6F2"/>